<protein>
    <submittedName>
        <fullName evidence="1">Uncharacterized protein</fullName>
    </submittedName>
</protein>
<sequence>MIILILVAALSVVGIAATVRGVWTDGYGPSRTDATRVSHRG</sequence>
<dbReference type="Proteomes" id="UP001410795">
    <property type="component" value="Unassembled WGS sequence"/>
</dbReference>
<dbReference type="EMBL" id="BAAAYV010000012">
    <property type="protein sequence ID" value="GAA3662522.1"/>
    <property type="molecule type" value="Genomic_DNA"/>
</dbReference>
<name>A0ABP7BN64_9MICO</name>
<proteinExistence type="predicted"/>
<keyword evidence="2" id="KW-1185">Reference proteome</keyword>
<organism evidence="1 2">
    <name type="scientific">Microbacterium marinilacus</name>
    <dbReference type="NCBI Taxonomy" id="415209"/>
    <lineage>
        <taxon>Bacteria</taxon>
        <taxon>Bacillati</taxon>
        <taxon>Actinomycetota</taxon>
        <taxon>Actinomycetes</taxon>
        <taxon>Micrococcales</taxon>
        <taxon>Microbacteriaceae</taxon>
        <taxon>Microbacterium</taxon>
    </lineage>
</organism>
<evidence type="ECO:0000313" key="1">
    <source>
        <dbReference type="EMBL" id="GAA3662522.1"/>
    </source>
</evidence>
<reference evidence="2" key="1">
    <citation type="journal article" date="2019" name="Int. J. Syst. Evol. Microbiol.">
        <title>The Global Catalogue of Microorganisms (GCM) 10K type strain sequencing project: providing services to taxonomists for standard genome sequencing and annotation.</title>
        <authorList>
            <consortium name="The Broad Institute Genomics Platform"/>
            <consortium name="The Broad Institute Genome Sequencing Center for Infectious Disease"/>
            <person name="Wu L."/>
            <person name="Ma J."/>
        </authorList>
    </citation>
    <scope>NUCLEOTIDE SEQUENCE [LARGE SCALE GENOMIC DNA]</scope>
    <source>
        <strain evidence="2">JCM 16546</strain>
    </source>
</reference>
<gene>
    <name evidence="1" type="ORF">GCM10022202_25120</name>
</gene>
<accession>A0ABP7BN64</accession>
<comment type="caution">
    <text evidence="1">The sequence shown here is derived from an EMBL/GenBank/DDBJ whole genome shotgun (WGS) entry which is preliminary data.</text>
</comment>
<dbReference type="RefSeq" id="WP_281427311.1">
    <property type="nucleotide sequence ID" value="NZ_BAAAYV010000012.1"/>
</dbReference>
<evidence type="ECO:0000313" key="2">
    <source>
        <dbReference type="Proteomes" id="UP001410795"/>
    </source>
</evidence>